<dbReference type="Proteomes" id="UP000018468">
    <property type="component" value="Linkage group LG14"/>
</dbReference>
<dbReference type="PROSITE" id="PS50017">
    <property type="entry name" value="DEATH_DOMAIN"/>
    <property type="match status" value="1"/>
</dbReference>
<dbReference type="GeneTree" id="ENSGT00650000094113"/>
<reference evidence="7" key="1">
    <citation type="submission" date="2011-12" db="EMBL/GenBank/DDBJ databases">
        <title>The Draft Genome of Lepisosteus oculatus.</title>
        <authorList>
            <consortium name="The Broad Institute Genome Assembly &amp; Analysis Group"/>
            <consortium name="Computational R&amp;D Group"/>
            <consortium name="and Sequencing Platform"/>
            <person name="Di Palma F."/>
            <person name="Alfoldi J."/>
            <person name="Johnson J."/>
            <person name="Berlin A."/>
            <person name="Gnerre S."/>
            <person name="Jaffe D."/>
            <person name="MacCallum I."/>
            <person name="Young S."/>
            <person name="Walker B.J."/>
            <person name="Lander E.S."/>
            <person name="Lindblad-Toh K."/>
        </authorList>
    </citation>
    <scope>NUCLEOTIDE SEQUENCE [LARGE SCALE GENOMIC DNA]</scope>
</reference>
<dbReference type="Pfam" id="PF23679">
    <property type="entry name" value="UPA-FIIND"/>
    <property type="match status" value="1"/>
</dbReference>
<dbReference type="PANTHER" id="PTHR13265:SF1">
    <property type="entry name" value="CASPASE RECRUITMENT DOMAIN-CONTAINING PROTEIN 8"/>
    <property type="match status" value="1"/>
</dbReference>
<dbReference type="eggNOG" id="ENOG502QWIQ">
    <property type="taxonomic scope" value="Eukaryota"/>
</dbReference>
<feature type="region of interest" description="Disordered" evidence="3">
    <location>
        <begin position="1"/>
        <end position="75"/>
    </location>
</feature>
<evidence type="ECO:0000313" key="6">
    <source>
        <dbReference type="Ensembl" id="ENSLOCP00000004410.1"/>
    </source>
</evidence>
<evidence type="ECO:0000313" key="7">
    <source>
        <dbReference type="Proteomes" id="UP000018468"/>
    </source>
</evidence>
<proteinExistence type="predicted"/>
<dbReference type="InterPro" id="IPR021861">
    <property type="entry name" value="THO_THOC1"/>
</dbReference>
<keyword evidence="2" id="KW-0963">Cytoplasm</keyword>
<sequence length="496" mass="55838">MASLENNNHVEESDGDISPVDLKGSAVENEPSSSETSTEDSSEDDESEKEDADEGGSDHENSAERESQKDGHSFGDVYITPSCKRCNAMQTQCSERVTPRKLSRGRLLMILQDEGSYQCSVTGLVFEVSGKVNIKYSTLSWSKFGEYLKDSWKFAGPIFDVECDPAILKAIQFPHSLCLADQEHGMTFGLLHLKNNSPIIEPSADHSGSHIKWNVTSLSPVGPIVQTSQPVEHHGVVLVYKVVDHHASSSFRVYLATNNHSDIKDIEKEVRHSKKKYIKMEKPPTCLKLLEEKKKYRLISEPEADITPEGIQFTLAAVKFKGYFEVYYEQSPPFKLSLMEADSDQTVWTATLRECDVEAVNLEETSKRRTNGTKRRSSSSMSEEENPSKKGRWIDSSVDGPKNVKNSIITDQQLMVIAKCMGKEWKQLGISYLNLLKKDIDQSQAKDEDLTIQKFNMLDEWRKRAKNNATVTHLSNILDGEDVPNEVRTVLESMFL</sequence>
<keyword evidence="7" id="KW-1185">Reference proteome</keyword>
<dbReference type="Pfam" id="PF13553">
    <property type="entry name" value="FIIND"/>
    <property type="match status" value="1"/>
</dbReference>
<accession>W5M7Q2</accession>
<dbReference type="GO" id="GO:0000445">
    <property type="term" value="C:THO complex part of transcription export complex"/>
    <property type="evidence" value="ECO:0000318"/>
    <property type="project" value="GO_Central"/>
</dbReference>
<dbReference type="Bgee" id="ENSLOCG00000003695">
    <property type="expression patterns" value="Expressed in mesonephros and 12 other cell types or tissues"/>
</dbReference>
<dbReference type="FunCoup" id="W5M7Q2">
    <property type="interactions" value="406"/>
</dbReference>
<name>W5M7Q2_LEPOC</name>
<dbReference type="STRING" id="7918.ENSLOCP00000004410"/>
<feature type="domain" description="FIIND" evidence="5">
    <location>
        <begin position="88"/>
        <end position="366"/>
    </location>
</feature>
<dbReference type="InterPro" id="IPR025307">
    <property type="entry name" value="FIIND_dom"/>
</dbReference>
<dbReference type="Ensembl" id="ENSLOCT00000004418.1">
    <property type="protein sequence ID" value="ENSLOCP00000004410.1"/>
    <property type="gene ID" value="ENSLOCG00000003695.1"/>
</dbReference>
<dbReference type="PROSITE" id="PS51830">
    <property type="entry name" value="FIIND"/>
    <property type="match status" value="1"/>
</dbReference>
<feature type="domain" description="Death" evidence="4">
    <location>
        <begin position="410"/>
        <end position="494"/>
    </location>
</feature>
<dbReference type="InterPro" id="IPR000488">
    <property type="entry name" value="Death_dom"/>
</dbReference>
<dbReference type="InParanoid" id="W5M7Q2"/>
<dbReference type="CDD" id="cd01670">
    <property type="entry name" value="Death"/>
    <property type="match status" value="1"/>
</dbReference>
<organism evidence="6 7">
    <name type="scientific">Lepisosteus oculatus</name>
    <name type="common">Spotted gar</name>
    <dbReference type="NCBI Taxonomy" id="7918"/>
    <lineage>
        <taxon>Eukaryota</taxon>
        <taxon>Metazoa</taxon>
        <taxon>Chordata</taxon>
        <taxon>Craniata</taxon>
        <taxon>Vertebrata</taxon>
        <taxon>Euteleostomi</taxon>
        <taxon>Actinopterygii</taxon>
        <taxon>Neopterygii</taxon>
        <taxon>Holostei</taxon>
        <taxon>Semionotiformes</taxon>
        <taxon>Lepisosteidae</taxon>
        <taxon>Lepisosteus</taxon>
    </lineage>
</organism>
<reference evidence="6" key="3">
    <citation type="submission" date="2025-09" db="UniProtKB">
        <authorList>
            <consortium name="Ensembl"/>
        </authorList>
    </citation>
    <scope>IDENTIFICATION</scope>
</reference>
<feature type="region of interest" description="Disordered" evidence="3">
    <location>
        <begin position="363"/>
        <end position="398"/>
    </location>
</feature>
<dbReference type="GO" id="GO:0005829">
    <property type="term" value="C:cytosol"/>
    <property type="evidence" value="ECO:0007669"/>
    <property type="project" value="UniProtKB-SubCell"/>
</dbReference>
<dbReference type="PANTHER" id="PTHR13265">
    <property type="entry name" value="THO COMPLEX SUBUNIT 1"/>
    <property type="match status" value="1"/>
</dbReference>
<dbReference type="Gene3D" id="1.10.533.10">
    <property type="entry name" value="Death Domain, Fas"/>
    <property type="match status" value="1"/>
</dbReference>
<evidence type="ECO:0000256" key="1">
    <source>
        <dbReference type="ARBA" id="ARBA00004514"/>
    </source>
</evidence>
<dbReference type="SUPFAM" id="SSF47986">
    <property type="entry name" value="DEATH domain"/>
    <property type="match status" value="1"/>
</dbReference>
<dbReference type="OMA" id="LPPCEHC"/>
<evidence type="ECO:0000259" key="4">
    <source>
        <dbReference type="PROSITE" id="PS50017"/>
    </source>
</evidence>
<dbReference type="GO" id="GO:0006406">
    <property type="term" value="P:mRNA export from nucleus"/>
    <property type="evidence" value="ECO:0000318"/>
    <property type="project" value="GO_Central"/>
</dbReference>
<evidence type="ECO:0000259" key="5">
    <source>
        <dbReference type="PROSITE" id="PS51830"/>
    </source>
</evidence>
<feature type="compositionally biased region" description="Acidic residues" evidence="3">
    <location>
        <begin position="37"/>
        <end position="55"/>
    </location>
</feature>
<reference evidence="6" key="2">
    <citation type="submission" date="2025-08" db="UniProtKB">
        <authorList>
            <consortium name="Ensembl"/>
        </authorList>
    </citation>
    <scope>IDENTIFICATION</scope>
</reference>
<evidence type="ECO:0000256" key="2">
    <source>
        <dbReference type="ARBA" id="ARBA00022490"/>
    </source>
</evidence>
<dbReference type="AlphaFoldDB" id="W5M7Q2"/>
<dbReference type="Pfam" id="PF00531">
    <property type="entry name" value="Death"/>
    <property type="match status" value="1"/>
</dbReference>
<dbReference type="FunFam" id="1.10.533.10:FF:000088">
    <property type="entry name" value="P53-induced death domain protein 1"/>
    <property type="match status" value="1"/>
</dbReference>
<dbReference type="InterPro" id="IPR011029">
    <property type="entry name" value="DEATH-like_dom_sf"/>
</dbReference>
<dbReference type="GO" id="GO:0007165">
    <property type="term" value="P:signal transduction"/>
    <property type="evidence" value="ECO:0007669"/>
    <property type="project" value="InterPro"/>
</dbReference>
<feature type="compositionally biased region" description="Basic residues" evidence="3">
    <location>
        <begin position="368"/>
        <end position="377"/>
    </location>
</feature>
<comment type="subcellular location">
    <subcellularLocation>
        <location evidence="1">Cytoplasm</location>
        <location evidence="1">Cytosol</location>
    </subcellularLocation>
</comment>
<feature type="compositionally biased region" description="Basic and acidic residues" evidence="3">
    <location>
        <begin position="56"/>
        <end position="73"/>
    </location>
</feature>
<evidence type="ECO:0000256" key="3">
    <source>
        <dbReference type="SAM" id="MobiDB-lite"/>
    </source>
</evidence>
<protein>
    <submittedName>
        <fullName evidence="6">Si:dkeyp-97b10.3</fullName>
    </submittedName>
</protein>
<dbReference type="EMBL" id="AHAT01029690">
    <property type="status" value="NOT_ANNOTATED_CDS"/>
    <property type="molecule type" value="Genomic_DNA"/>
</dbReference>